<evidence type="ECO:0008006" key="7">
    <source>
        <dbReference type="Google" id="ProtNLM"/>
    </source>
</evidence>
<name>A0ABQ8SVI7_PERAM</name>
<dbReference type="InterPro" id="IPR038717">
    <property type="entry name" value="Tc1-like_DDE_dom"/>
</dbReference>
<reference evidence="5 6" key="1">
    <citation type="journal article" date="2022" name="Allergy">
        <title>Genome assembly and annotation of Periplaneta americana reveal a comprehensive cockroach allergen profile.</title>
        <authorList>
            <person name="Wang L."/>
            <person name="Xiong Q."/>
            <person name="Saelim N."/>
            <person name="Wang L."/>
            <person name="Nong W."/>
            <person name="Wan A.T."/>
            <person name="Shi M."/>
            <person name="Liu X."/>
            <person name="Cao Q."/>
            <person name="Hui J.H.L."/>
            <person name="Sookrung N."/>
            <person name="Leung T.F."/>
            <person name="Tungtrongchitr A."/>
            <person name="Tsui S.K.W."/>
        </authorList>
    </citation>
    <scope>NUCLEOTIDE SEQUENCE [LARGE SCALE GENOMIC DNA]</scope>
    <source>
        <strain evidence="5">PWHHKU_190912</strain>
    </source>
</reference>
<feature type="region of interest" description="Disordered" evidence="2">
    <location>
        <begin position="568"/>
        <end position="589"/>
    </location>
</feature>
<feature type="domain" description="Transposase Tc1-like" evidence="3">
    <location>
        <begin position="74"/>
        <end position="137"/>
    </location>
</feature>
<evidence type="ECO:0000259" key="3">
    <source>
        <dbReference type="Pfam" id="PF01498"/>
    </source>
</evidence>
<protein>
    <recommendedName>
        <fullName evidence="7">Transposase</fullName>
    </recommendedName>
</protein>
<evidence type="ECO:0000259" key="4">
    <source>
        <dbReference type="Pfam" id="PF13358"/>
    </source>
</evidence>
<evidence type="ECO:0000313" key="6">
    <source>
        <dbReference type="Proteomes" id="UP001148838"/>
    </source>
</evidence>
<accession>A0ABQ8SVI7</accession>
<evidence type="ECO:0000256" key="2">
    <source>
        <dbReference type="SAM" id="MobiDB-lite"/>
    </source>
</evidence>
<comment type="caution">
    <text evidence="5">The sequence shown here is derived from an EMBL/GenBank/DDBJ whole genome shotgun (WGS) entry which is preliminary data.</text>
</comment>
<dbReference type="InterPro" id="IPR036388">
    <property type="entry name" value="WH-like_DNA-bd_sf"/>
</dbReference>
<feature type="domain" description="Tc1-like transposase DDE" evidence="4">
    <location>
        <begin position="347"/>
        <end position="395"/>
    </location>
</feature>
<dbReference type="PANTHER" id="PTHR23022">
    <property type="entry name" value="TRANSPOSABLE ELEMENT-RELATED"/>
    <property type="match status" value="1"/>
</dbReference>
<dbReference type="InterPro" id="IPR009057">
    <property type="entry name" value="Homeodomain-like_sf"/>
</dbReference>
<dbReference type="Gene3D" id="3.30.420.10">
    <property type="entry name" value="Ribonuclease H-like superfamily/Ribonuclease H"/>
    <property type="match status" value="4"/>
</dbReference>
<dbReference type="Pfam" id="PF13358">
    <property type="entry name" value="DDE_3"/>
    <property type="match status" value="1"/>
</dbReference>
<organism evidence="5 6">
    <name type="scientific">Periplaneta americana</name>
    <name type="common">American cockroach</name>
    <name type="synonym">Blatta americana</name>
    <dbReference type="NCBI Taxonomy" id="6978"/>
    <lineage>
        <taxon>Eukaryota</taxon>
        <taxon>Metazoa</taxon>
        <taxon>Ecdysozoa</taxon>
        <taxon>Arthropoda</taxon>
        <taxon>Hexapoda</taxon>
        <taxon>Insecta</taxon>
        <taxon>Pterygota</taxon>
        <taxon>Neoptera</taxon>
        <taxon>Polyneoptera</taxon>
        <taxon>Dictyoptera</taxon>
        <taxon>Blattodea</taxon>
        <taxon>Blattoidea</taxon>
        <taxon>Blattidae</taxon>
        <taxon>Blattinae</taxon>
        <taxon>Periplaneta</taxon>
    </lineage>
</organism>
<dbReference type="SUPFAM" id="SSF46689">
    <property type="entry name" value="Homeodomain-like"/>
    <property type="match status" value="2"/>
</dbReference>
<dbReference type="Pfam" id="PF01498">
    <property type="entry name" value="HTH_Tnp_Tc3_2"/>
    <property type="match status" value="1"/>
</dbReference>
<dbReference type="EMBL" id="JAJSOF020000021">
    <property type="protein sequence ID" value="KAJ4437460.1"/>
    <property type="molecule type" value="Genomic_DNA"/>
</dbReference>
<dbReference type="Proteomes" id="UP001148838">
    <property type="component" value="Unassembled WGS sequence"/>
</dbReference>
<dbReference type="InterPro" id="IPR052338">
    <property type="entry name" value="Transposase_5"/>
</dbReference>
<dbReference type="InterPro" id="IPR002492">
    <property type="entry name" value="Transposase_Tc1-like"/>
</dbReference>
<evidence type="ECO:0000256" key="1">
    <source>
        <dbReference type="ARBA" id="ARBA00004123"/>
    </source>
</evidence>
<dbReference type="Gene3D" id="1.10.10.10">
    <property type="entry name" value="Winged helix-like DNA-binding domain superfamily/Winged helix DNA-binding domain"/>
    <property type="match status" value="1"/>
</dbReference>
<gene>
    <name evidence="5" type="ORF">ANN_17604</name>
</gene>
<keyword evidence="6" id="KW-1185">Reference proteome</keyword>
<comment type="subcellular location">
    <subcellularLocation>
        <location evidence="1">Nucleus</location>
    </subcellularLocation>
</comment>
<dbReference type="InterPro" id="IPR036397">
    <property type="entry name" value="RNaseH_sf"/>
</dbReference>
<sequence length="589" mass="69098">MSLSPTDSTKVVAFIEDGNSQRYVAAVLGIPRSTVERVYHRFRETGCYSRRPGSVRKRVTSARDDHFIFLNTLRDRHSTAVETRRAFQKIKQVNVSKRTVRRRLDECGLNSRRPAKGPELIRQHRVERLRFAHNHTNWNLVELRRVLFTDESRFSLQMDVKEYGEEKENLFLHVQLSKKKKKKKKVAALVNSEYFLSPLRVTEMSHDACAFRRTKESIIRAVLHLGFSASEAGRRFIVSERTAQRWVQNYQRSTIFGRKAGSGRRKISTPQQDARLVAELERNPYHTGATLKAVNFPGHDQTMRNRLRAANLRSRRAIHREVHKEEHVEKRLVFAVGNGDRDWKTQDNHPVHTSQLIRDWFARRQDIELIDWPRRFPDLNPLENMWAKVKKHMRKNWPNPPPRRPVYIEEIPIEHVPYAPLIGEKFLLMHDNARPHATRIVDEFLHDVGLNRIAWPARSRDINPIEHVWVLHDVGLNRMAWPARSPDIFPIEHVWGLLGKRGRSRPTPYSNLQHLRNFLINEWNRIDPTDIQNLIEGLNRRTRHDLELRDPAMAVENEKKSQCWIIVPPPSAENSNPYPGSLHPKPQTR</sequence>
<evidence type="ECO:0000313" key="5">
    <source>
        <dbReference type="EMBL" id="KAJ4437460.1"/>
    </source>
</evidence>
<proteinExistence type="predicted"/>
<dbReference type="PANTHER" id="PTHR23022:SF134">
    <property type="entry name" value="TRANSPOSABLE ELEMENT TC1 TRANSPOSASE"/>
    <property type="match status" value="1"/>
</dbReference>